<accession>A0A931BGH2</accession>
<protein>
    <submittedName>
        <fullName evidence="2">DUF2690 domain-containing protein</fullName>
    </submittedName>
</protein>
<sequence length="169" mass="18231">MKITYWESEYDLGGFMNVRKIGAVGATIAAAAAIAVSVPGQAFAANYALDGQDPVSAGCSSDATTIESATVYANDITGAYATVDLRYSVKCHAAWARIRTNDTEYSTYAWIDREQDAKAYSCHALTWSSSLGAYSCYTPVLYDLSPLQSRAEGNVQIGTTNFQGFTSYY</sequence>
<gene>
    <name evidence="1" type="ORF">I2501_29700</name>
    <name evidence="2" type="ORF">I2501_33890</name>
</gene>
<dbReference type="Pfam" id="PF10901">
    <property type="entry name" value="DUF2690"/>
    <property type="match status" value="1"/>
</dbReference>
<proteinExistence type="predicted"/>
<evidence type="ECO:0000313" key="1">
    <source>
        <dbReference type="EMBL" id="MBF9072209.1"/>
    </source>
</evidence>
<evidence type="ECO:0000313" key="3">
    <source>
        <dbReference type="Proteomes" id="UP000657385"/>
    </source>
</evidence>
<organism evidence="2 3">
    <name type="scientific">Streptacidiphilus fuscans</name>
    <dbReference type="NCBI Taxonomy" id="2789292"/>
    <lineage>
        <taxon>Bacteria</taxon>
        <taxon>Bacillati</taxon>
        <taxon>Actinomycetota</taxon>
        <taxon>Actinomycetes</taxon>
        <taxon>Kitasatosporales</taxon>
        <taxon>Streptomycetaceae</taxon>
        <taxon>Streptacidiphilus</taxon>
    </lineage>
</organism>
<name>A0A931BGH2_9ACTN</name>
<evidence type="ECO:0000313" key="2">
    <source>
        <dbReference type="EMBL" id="MBF9073020.1"/>
    </source>
</evidence>
<comment type="caution">
    <text evidence="2">The sequence shown here is derived from an EMBL/GenBank/DDBJ whole genome shotgun (WGS) entry which is preliminary data.</text>
</comment>
<keyword evidence="3" id="KW-1185">Reference proteome</keyword>
<reference evidence="2" key="1">
    <citation type="submission" date="2020-11" db="EMBL/GenBank/DDBJ databases">
        <title>Isolation and identification of active actinomycetes.</title>
        <authorList>
            <person name="Yu B."/>
        </authorList>
    </citation>
    <scope>NUCLEOTIDE SEQUENCE</scope>
    <source>
        <strain evidence="2">NEAU-YB345</strain>
    </source>
</reference>
<dbReference type="EMBL" id="JADPRT010000015">
    <property type="protein sequence ID" value="MBF9072209.1"/>
    <property type="molecule type" value="Genomic_DNA"/>
</dbReference>
<dbReference type="RefSeq" id="WP_196197376.1">
    <property type="nucleotide sequence ID" value="NZ_JADPRT010000015.1"/>
</dbReference>
<dbReference type="AlphaFoldDB" id="A0A931BGH2"/>
<dbReference type="EMBL" id="JADPRT010000019">
    <property type="protein sequence ID" value="MBF9073020.1"/>
    <property type="molecule type" value="Genomic_DNA"/>
</dbReference>
<dbReference type="InterPro" id="IPR021224">
    <property type="entry name" value="DUF2690"/>
</dbReference>
<dbReference type="Proteomes" id="UP000657385">
    <property type="component" value="Unassembled WGS sequence"/>
</dbReference>